<accession>A0A1V5ZQ00</accession>
<sequence>MDFILYKANAPIAKNTAIISILLIMVKKNETTMTVKSIFHQVVFSIPPRKLSINQDEKIALLTITHIINRAMYKRAKIHASGIPKKVIISVRIANGGTT</sequence>
<dbReference type="Proteomes" id="UP000485621">
    <property type="component" value="Unassembled WGS sequence"/>
</dbReference>
<gene>
    <name evidence="1" type="ORF">BWY04_00279</name>
</gene>
<reference evidence="1" key="1">
    <citation type="submission" date="2017-02" db="EMBL/GenBank/DDBJ databases">
        <title>Delving into the versatile metabolic prowess of the omnipresent phylum Bacteroidetes.</title>
        <authorList>
            <person name="Nobu M.K."/>
            <person name="Mei R."/>
            <person name="Narihiro T."/>
            <person name="Kuroda K."/>
            <person name="Liu W.-T."/>
        </authorList>
    </citation>
    <scope>NUCLEOTIDE SEQUENCE</scope>
    <source>
        <strain evidence="1">ADurb.Bin160</strain>
    </source>
</reference>
<name>A0A1V5ZQ00_9BACT</name>
<evidence type="ECO:0000313" key="1">
    <source>
        <dbReference type="EMBL" id="OQB42400.1"/>
    </source>
</evidence>
<proteinExistence type="predicted"/>
<dbReference type="AlphaFoldDB" id="A0A1V5ZQ00"/>
<protein>
    <submittedName>
        <fullName evidence="1">Uncharacterized protein</fullName>
    </submittedName>
</protein>
<dbReference type="EMBL" id="MWDB01000003">
    <property type="protein sequence ID" value="OQB42400.1"/>
    <property type="molecule type" value="Genomic_DNA"/>
</dbReference>
<comment type="caution">
    <text evidence="1">The sequence shown here is derived from an EMBL/GenBank/DDBJ whole genome shotgun (WGS) entry which is preliminary data.</text>
</comment>
<organism evidence="1">
    <name type="scientific">candidate division CPR1 bacterium ADurb.Bin160</name>
    <dbReference type="NCBI Taxonomy" id="1852826"/>
    <lineage>
        <taxon>Bacteria</taxon>
        <taxon>candidate division CPR1</taxon>
    </lineage>
</organism>